<protein>
    <submittedName>
        <fullName evidence="1">Uncharacterized protein</fullName>
    </submittedName>
</protein>
<dbReference type="AlphaFoldDB" id="A0A4Y1ZIF8"/>
<accession>A0A4Y1ZIF8</accession>
<name>A0A4Y1ZIF8_9BACL</name>
<proteinExistence type="predicted"/>
<comment type="caution">
    <text evidence="1">The sequence shown here is derived from an EMBL/GenBank/DDBJ whole genome shotgun (WGS) entry which is preliminary data.</text>
</comment>
<gene>
    <name evidence="1" type="ORF">NBRC111894_4317</name>
</gene>
<sequence length="51" mass="5805">MGDHPFVVLASVLFQVKKGCDFWSCKRRCIKHADAQAPAERLFAFSLGKFF</sequence>
<dbReference type="Proteomes" id="UP000319716">
    <property type="component" value="Unassembled WGS sequence"/>
</dbReference>
<evidence type="ECO:0000313" key="1">
    <source>
        <dbReference type="EMBL" id="GAY78763.1"/>
    </source>
</evidence>
<reference evidence="1 2" key="1">
    <citation type="submission" date="2017-11" db="EMBL/GenBank/DDBJ databases">
        <title>Draft Genome Sequence of Sporolactobacillus inulinus NBRC 111894 Isolated from Koso, a Japanese Sugar-Vegetable Fermented Beverage.</title>
        <authorList>
            <person name="Chiou T.Y."/>
            <person name="Oshima K."/>
            <person name="Suda W."/>
            <person name="Hattori M."/>
            <person name="Takahashi T."/>
        </authorList>
    </citation>
    <scope>NUCLEOTIDE SEQUENCE [LARGE SCALE GENOMIC DNA]</scope>
    <source>
        <strain evidence="1 2">NBRC111894</strain>
    </source>
</reference>
<evidence type="ECO:0000313" key="2">
    <source>
        <dbReference type="Proteomes" id="UP000319716"/>
    </source>
</evidence>
<dbReference type="EMBL" id="BEXB01000060">
    <property type="protein sequence ID" value="GAY78763.1"/>
    <property type="molecule type" value="Genomic_DNA"/>
</dbReference>
<organism evidence="1 2">
    <name type="scientific">Sporolactobacillus inulinus</name>
    <dbReference type="NCBI Taxonomy" id="2078"/>
    <lineage>
        <taxon>Bacteria</taxon>
        <taxon>Bacillati</taxon>
        <taxon>Bacillota</taxon>
        <taxon>Bacilli</taxon>
        <taxon>Bacillales</taxon>
        <taxon>Sporolactobacillaceae</taxon>
        <taxon>Sporolactobacillus</taxon>
    </lineage>
</organism>